<evidence type="ECO:0000256" key="1">
    <source>
        <dbReference type="SAM" id="MobiDB-lite"/>
    </source>
</evidence>
<feature type="region of interest" description="Disordered" evidence="1">
    <location>
        <begin position="186"/>
        <end position="207"/>
    </location>
</feature>
<sequence>MRIHFYADYVCIILIITSRPPAKGSSDNDYEICQICVDDEGEHEQWVEAISQFNINSNQVIINQGAIVDLISAAAVATEVQRLDIERTEQNRNHFTVGLVLLHQKKNNLMRKRGINKIPAEGRIDYKRLDDNSYIKNFNYKLVPFETEVIKTGKFLKRAASSRGVLYIAPLQRSIITRDGFLNSDSKQNQIDPIENESDSDDSLQSTNDIKTGFNTVIIIQESNELNDYNWNWIDDTVIVAREDDNTKELVVEVKVEQEEAEVDLGVEIKVELWVELEVELDVEDDVIIFSSFFSQRDWYSLC</sequence>
<comment type="caution">
    <text evidence="2">The sequence shown here is derived from an EMBL/GenBank/DDBJ whole genome shotgun (WGS) entry which is preliminary data.</text>
</comment>
<dbReference type="EMBL" id="BEXD01000624">
    <property type="protein sequence ID" value="GBB88971.1"/>
    <property type="molecule type" value="Genomic_DNA"/>
</dbReference>
<gene>
    <name evidence="2" type="ORF">RclHR1_01560007</name>
</gene>
<keyword evidence="3" id="KW-1185">Reference proteome</keyword>
<protein>
    <submittedName>
        <fullName evidence="2">Uncharacterized protein</fullName>
    </submittedName>
</protein>
<name>A0A2Z6QW58_9GLOM</name>
<reference evidence="2 3" key="1">
    <citation type="submission" date="2017-11" db="EMBL/GenBank/DDBJ databases">
        <title>The genome of Rhizophagus clarus HR1 reveals common genetic basis of auxotrophy among arbuscular mycorrhizal fungi.</title>
        <authorList>
            <person name="Kobayashi Y."/>
        </authorList>
    </citation>
    <scope>NUCLEOTIDE SEQUENCE [LARGE SCALE GENOMIC DNA]</scope>
    <source>
        <strain evidence="2 3">HR1</strain>
    </source>
</reference>
<evidence type="ECO:0000313" key="3">
    <source>
        <dbReference type="Proteomes" id="UP000247702"/>
    </source>
</evidence>
<accession>A0A2Z6QW58</accession>
<proteinExistence type="predicted"/>
<organism evidence="2 3">
    <name type="scientific">Rhizophagus clarus</name>
    <dbReference type="NCBI Taxonomy" id="94130"/>
    <lineage>
        <taxon>Eukaryota</taxon>
        <taxon>Fungi</taxon>
        <taxon>Fungi incertae sedis</taxon>
        <taxon>Mucoromycota</taxon>
        <taxon>Glomeromycotina</taxon>
        <taxon>Glomeromycetes</taxon>
        <taxon>Glomerales</taxon>
        <taxon>Glomeraceae</taxon>
        <taxon>Rhizophagus</taxon>
    </lineage>
</organism>
<dbReference type="AlphaFoldDB" id="A0A2Z6QW58"/>
<evidence type="ECO:0000313" key="2">
    <source>
        <dbReference type="EMBL" id="GBB88971.1"/>
    </source>
</evidence>
<dbReference type="Proteomes" id="UP000247702">
    <property type="component" value="Unassembled WGS sequence"/>
</dbReference>